<dbReference type="RefSeq" id="WP_169607828.1">
    <property type="nucleotide sequence ID" value="NZ_CP051682.1"/>
</dbReference>
<dbReference type="AlphaFoldDB" id="A0A7L5E0C2"/>
<dbReference type="PROSITE" id="PS51257">
    <property type="entry name" value="PROKAR_LIPOPROTEIN"/>
    <property type="match status" value="1"/>
</dbReference>
<reference evidence="3 4" key="1">
    <citation type="submission" date="2020-04" db="EMBL/GenBank/DDBJ databases">
        <title>Genome sequencing of novel species.</title>
        <authorList>
            <person name="Heo J."/>
            <person name="Kim S.-J."/>
            <person name="Kim J.-S."/>
            <person name="Hong S.-B."/>
            <person name="Kwon S.-W."/>
        </authorList>
    </citation>
    <scope>NUCLEOTIDE SEQUENCE [LARGE SCALE GENOMIC DNA]</scope>
    <source>
        <strain evidence="3 4">F39-2</strain>
    </source>
</reference>
<organism evidence="3 4">
    <name type="scientific">Mucilaginibacter robiniae</name>
    <dbReference type="NCBI Taxonomy" id="2728022"/>
    <lineage>
        <taxon>Bacteria</taxon>
        <taxon>Pseudomonadati</taxon>
        <taxon>Bacteroidota</taxon>
        <taxon>Sphingobacteriia</taxon>
        <taxon>Sphingobacteriales</taxon>
        <taxon>Sphingobacteriaceae</taxon>
        <taxon>Mucilaginibacter</taxon>
    </lineage>
</organism>
<dbReference type="PANTHER" id="PTHR38593:SF1">
    <property type="entry name" value="BLR2558 PROTEIN"/>
    <property type="match status" value="1"/>
</dbReference>
<dbReference type="EMBL" id="CP051682">
    <property type="protein sequence ID" value="QJD96471.1"/>
    <property type="molecule type" value="Genomic_DNA"/>
</dbReference>
<proteinExistence type="predicted"/>
<dbReference type="InterPro" id="IPR025419">
    <property type="entry name" value="DUF4142"/>
</dbReference>
<feature type="chain" id="PRO_5029724048" evidence="1">
    <location>
        <begin position="20"/>
        <end position="195"/>
    </location>
</feature>
<sequence>MKKLSFVCMMALSACMFQACKGPSNDSTANADSANHTKDTSTNALNTGGIAVAEDDSKFAVDAANGGMAEVELAKVAQAKATNPQVKSFADMMIKDHTKANDELMALAKTKNITLPTTLGNDEQKVMTDLNQKKGADFDKAYVSDMVDDHKKDVDLFEKASKDSKDADLKAFATKTLPVLKMHLQTIEGIQKSMK</sequence>
<dbReference type="InterPro" id="IPR012347">
    <property type="entry name" value="Ferritin-like"/>
</dbReference>
<gene>
    <name evidence="3" type="ORF">HH214_11600</name>
</gene>
<keyword evidence="1" id="KW-0732">Signal</keyword>
<name>A0A7L5E0C2_9SPHI</name>
<dbReference type="Proteomes" id="UP000503278">
    <property type="component" value="Chromosome"/>
</dbReference>
<protein>
    <submittedName>
        <fullName evidence="3">DUF4142 domain-containing protein</fullName>
    </submittedName>
</protein>
<feature type="signal peptide" evidence="1">
    <location>
        <begin position="1"/>
        <end position="19"/>
    </location>
</feature>
<evidence type="ECO:0000259" key="2">
    <source>
        <dbReference type="Pfam" id="PF13628"/>
    </source>
</evidence>
<accession>A0A7L5E0C2</accession>
<evidence type="ECO:0000313" key="4">
    <source>
        <dbReference type="Proteomes" id="UP000503278"/>
    </source>
</evidence>
<dbReference type="KEGG" id="mrob:HH214_11600"/>
<evidence type="ECO:0000256" key="1">
    <source>
        <dbReference type="SAM" id="SignalP"/>
    </source>
</evidence>
<dbReference type="Gene3D" id="1.20.1260.10">
    <property type="match status" value="1"/>
</dbReference>
<evidence type="ECO:0000313" key="3">
    <source>
        <dbReference type="EMBL" id="QJD96471.1"/>
    </source>
</evidence>
<feature type="domain" description="DUF4142" evidence="2">
    <location>
        <begin position="55"/>
        <end position="188"/>
    </location>
</feature>
<keyword evidence="4" id="KW-1185">Reference proteome</keyword>
<dbReference type="Pfam" id="PF13628">
    <property type="entry name" value="DUF4142"/>
    <property type="match status" value="1"/>
</dbReference>
<dbReference type="PANTHER" id="PTHR38593">
    <property type="entry name" value="BLR2558 PROTEIN"/>
    <property type="match status" value="1"/>
</dbReference>